<dbReference type="EMBL" id="KQ435724">
    <property type="protein sequence ID" value="KOX78371.1"/>
    <property type="molecule type" value="Genomic_DNA"/>
</dbReference>
<feature type="region of interest" description="Disordered" evidence="1">
    <location>
        <begin position="75"/>
        <end position="124"/>
    </location>
</feature>
<evidence type="ECO:0000313" key="2">
    <source>
        <dbReference type="EMBL" id="KOX78371.1"/>
    </source>
</evidence>
<gene>
    <name evidence="2" type="ORF">WN51_07778</name>
</gene>
<dbReference type="Proteomes" id="UP000053105">
    <property type="component" value="Unassembled WGS sequence"/>
</dbReference>
<evidence type="ECO:0000313" key="3">
    <source>
        <dbReference type="Proteomes" id="UP000053105"/>
    </source>
</evidence>
<dbReference type="AlphaFoldDB" id="A0A0N0U6L4"/>
<evidence type="ECO:0000256" key="1">
    <source>
        <dbReference type="SAM" id="MobiDB-lite"/>
    </source>
</evidence>
<proteinExistence type="predicted"/>
<sequence length="151" mass="17359">MKIDIVQYRSPRNLEKHQNSQCQLQKSFARRNTRRDTLGKLAVWTELEAITAIPGSGVFGYSAIVTFKKVTLRASDAREGGEAEKEEEQEQEEEQQQQEEERNDQDEEGRVRGRRNRRTEAVDRRNGVKEVGLSLVLGSLRVTTLERRDAS</sequence>
<reference evidence="2 3" key="1">
    <citation type="submission" date="2015-07" db="EMBL/GenBank/DDBJ databases">
        <title>The genome of Melipona quadrifasciata.</title>
        <authorList>
            <person name="Pan H."/>
            <person name="Kapheim K."/>
        </authorList>
    </citation>
    <scope>NUCLEOTIDE SEQUENCE [LARGE SCALE GENOMIC DNA]</scope>
    <source>
        <strain evidence="2">0111107301</strain>
        <tissue evidence="2">Whole body</tissue>
    </source>
</reference>
<accession>A0A0N0U6L4</accession>
<organism evidence="2 3">
    <name type="scientific">Melipona quadrifasciata</name>
    <dbReference type="NCBI Taxonomy" id="166423"/>
    <lineage>
        <taxon>Eukaryota</taxon>
        <taxon>Metazoa</taxon>
        <taxon>Ecdysozoa</taxon>
        <taxon>Arthropoda</taxon>
        <taxon>Hexapoda</taxon>
        <taxon>Insecta</taxon>
        <taxon>Pterygota</taxon>
        <taxon>Neoptera</taxon>
        <taxon>Endopterygota</taxon>
        <taxon>Hymenoptera</taxon>
        <taxon>Apocrita</taxon>
        <taxon>Aculeata</taxon>
        <taxon>Apoidea</taxon>
        <taxon>Anthophila</taxon>
        <taxon>Apidae</taxon>
        <taxon>Melipona</taxon>
    </lineage>
</organism>
<protein>
    <submittedName>
        <fullName evidence="2">Uncharacterized protein</fullName>
    </submittedName>
</protein>
<keyword evidence="3" id="KW-1185">Reference proteome</keyword>
<feature type="compositionally biased region" description="Acidic residues" evidence="1">
    <location>
        <begin position="84"/>
        <end position="107"/>
    </location>
</feature>
<name>A0A0N0U6L4_9HYME</name>